<organism evidence="2 3">
    <name type="scientific">Brachionus plicatilis</name>
    <name type="common">Marine rotifer</name>
    <name type="synonym">Brachionus muelleri</name>
    <dbReference type="NCBI Taxonomy" id="10195"/>
    <lineage>
        <taxon>Eukaryota</taxon>
        <taxon>Metazoa</taxon>
        <taxon>Spiralia</taxon>
        <taxon>Gnathifera</taxon>
        <taxon>Rotifera</taxon>
        <taxon>Eurotatoria</taxon>
        <taxon>Monogononta</taxon>
        <taxon>Pseudotrocha</taxon>
        <taxon>Ploima</taxon>
        <taxon>Brachionidae</taxon>
        <taxon>Brachionus</taxon>
    </lineage>
</organism>
<dbReference type="Proteomes" id="UP000276133">
    <property type="component" value="Unassembled WGS sequence"/>
</dbReference>
<evidence type="ECO:0000313" key="3">
    <source>
        <dbReference type="Proteomes" id="UP000276133"/>
    </source>
</evidence>
<proteinExistence type="predicted"/>
<feature type="region of interest" description="Disordered" evidence="1">
    <location>
        <begin position="90"/>
        <end position="115"/>
    </location>
</feature>
<keyword evidence="3" id="KW-1185">Reference proteome</keyword>
<protein>
    <submittedName>
        <fullName evidence="2">Uncharacterized protein</fullName>
    </submittedName>
</protein>
<name>A0A3M7QD03_BRAPC</name>
<gene>
    <name evidence="2" type="ORF">BpHYR1_001044</name>
</gene>
<dbReference type="AlphaFoldDB" id="A0A3M7QD03"/>
<evidence type="ECO:0000256" key="1">
    <source>
        <dbReference type="SAM" id="MobiDB-lite"/>
    </source>
</evidence>
<reference evidence="2 3" key="1">
    <citation type="journal article" date="2018" name="Sci. Rep.">
        <title>Genomic signatures of local adaptation to the degree of environmental predictability in rotifers.</title>
        <authorList>
            <person name="Franch-Gras L."/>
            <person name="Hahn C."/>
            <person name="Garcia-Roger E.M."/>
            <person name="Carmona M.J."/>
            <person name="Serra M."/>
            <person name="Gomez A."/>
        </authorList>
    </citation>
    <scope>NUCLEOTIDE SEQUENCE [LARGE SCALE GENOMIC DNA]</scope>
    <source>
        <strain evidence="2">HYR1</strain>
    </source>
</reference>
<comment type="caution">
    <text evidence="2">The sequence shown here is derived from an EMBL/GenBank/DDBJ whole genome shotgun (WGS) entry which is preliminary data.</text>
</comment>
<accession>A0A3M7QD03</accession>
<sequence length="262" mass="29576">MFLSILEKNCVCKHLIGIAYNIGLLSFPTLDLRIEKMDPDFLKPELIHALYMPYTLTCQPFTRNANQIRTFIDFNFSDFDLKNNPDLSYSGSNKKVTHKKTGSKTVRAVRPPPAVRPSYRRSLSITLLCVLAKPGVCSVFKKTSGGVTKNTEKKPVYASTCASMKNAGRAKAPSAKIRYFHKTGSCFHEVLANGVFADIVRNFLASNASLKLTSQVEFERYGQIELIVSRWLPYWLGPRKVVTLFRDLPRSVGMLMNHVFDQ</sequence>
<dbReference type="EMBL" id="REGN01006528">
    <property type="protein sequence ID" value="RNA09173.1"/>
    <property type="molecule type" value="Genomic_DNA"/>
</dbReference>
<evidence type="ECO:0000313" key="2">
    <source>
        <dbReference type="EMBL" id="RNA09173.1"/>
    </source>
</evidence>